<accession>Q01WG0</accession>
<dbReference type="STRING" id="234267.Acid_5050"/>
<dbReference type="HOGENOM" id="CLU_813167_0_0_0"/>
<evidence type="ECO:0000256" key="8">
    <source>
        <dbReference type="ARBA" id="ARBA00023004"/>
    </source>
</evidence>
<dbReference type="Gene3D" id="1.10.468.10">
    <property type="entry name" value="Photosynthetic Reaction Center, subunit C, domain 2"/>
    <property type="match status" value="1"/>
</dbReference>
<keyword evidence="7" id="KW-0249">Electron transport</keyword>
<keyword evidence="4" id="KW-0602">Photosynthesis</keyword>
<evidence type="ECO:0000256" key="2">
    <source>
        <dbReference type="ARBA" id="ARBA00015978"/>
    </source>
</evidence>
<dbReference type="InterPro" id="IPR036280">
    <property type="entry name" value="Multihaem_cyt_sf"/>
</dbReference>
<evidence type="ECO:0000256" key="9">
    <source>
        <dbReference type="SAM" id="SignalP"/>
    </source>
</evidence>
<dbReference type="InParanoid" id="Q01WG0"/>
<name>Q01WG0_SOLUE</name>
<proteinExistence type="predicted"/>
<keyword evidence="6" id="KW-0479">Metal-binding</keyword>
<sequence length="355" mass="38407" precursor="true">MRLLLTFAAAMTLAYAQAPAPAGKMAEEAYNNIVELKGVPADQVGPAMQFIASSLGVECTFCHVQGKMEADDKGAKKTAREMMHMQAEINKASFRGQKQVTCYSCHRGSARPVNTPPVLESDAAPRPAAVPMTPPAPGQTVTADQILEKYVTALGGADALRKIRSRVQTGKILVGGSETPIEVLTKAPNRRVTITHSANGDSFTAFDGTAGWMGNAGRPAREMSASESMASAVDAEFSLALRVKELYPQLRRGRPEEIGGVMCDVLNASGPGRMPVRMYFDAKTGLLARMVRYADTPLGRIPTQVDYADYREQDGVKLPFRWTLSRVNGRFTIQIAELKNNAAIEDAKFVRPDGK</sequence>
<keyword evidence="8" id="KW-0408">Iron</keyword>
<dbReference type="GO" id="GO:0005506">
    <property type="term" value="F:iron ion binding"/>
    <property type="evidence" value="ECO:0007669"/>
    <property type="project" value="InterPro"/>
</dbReference>
<evidence type="ECO:0000256" key="7">
    <source>
        <dbReference type="ARBA" id="ARBA00022982"/>
    </source>
</evidence>
<keyword evidence="9" id="KW-0732">Signal</keyword>
<dbReference type="SUPFAM" id="SSF48695">
    <property type="entry name" value="Multiheme cytochromes"/>
    <property type="match status" value="1"/>
</dbReference>
<dbReference type="GO" id="GO:0019684">
    <property type="term" value="P:photosynthesis, light reaction"/>
    <property type="evidence" value="ECO:0007669"/>
    <property type="project" value="InterPro"/>
</dbReference>
<keyword evidence="3" id="KW-0813">Transport</keyword>
<dbReference type="NCBIfam" id="NF033196">
    <property type="entry name" value="c_type_nonphoto"/>
    <property type="match status" value="1"/>
</dbReference>
<dbReference type="EMBL" id="CP000473">
    <property type="protein sequence ID" value="ABJ86005.1"/>
    <property type="molecule type" value="Genomic_DNA"/>
</dbReference>
<gene>
    <name evidence="10" type="ordered locus">Acid_5050</name>
</gene>
<feature type="chain" id="PRO_5004163352" description="Photosynthetic reaction center cytochrome c subunit" evidence="9">
    <location>
        <begin position="19"/>
        <end position="355"/>
    </location>
</feature>
<protein>
    <recommendedName>
        <fullName evidence="2">Photosynthetic reaction center cytochrome c subunit</fullName>
    </recommendedName>
</protein>
<dbReference type="KEGG" id="sus:Acid_5050"/>
<dbReference type="GO" id="GO:0020037">
    <property type="term" value="F:heme binding"/>
    <property type="evidence" value="ECO:0007669"/>
    <property type="project" value="InterPro"/>
</dbReference>
<feature type="signal peptide" evidence="9">
    <location>
        <begin position="1"/>
        <end position="18"/>
    </location>
</feature>
<dbReference type="InterPro" id="IPR003158">
    <property type="entry name" value="Photosyn_RC_cyt_c-su"/>
</dbReference>
<keyword evidence="5" id="KW-0349">Heme</keyword>
<evidence type="ECO:0000256" key="4">
    <source>
        <dbReference type="ARBA" id="ARBA00022531"/>
    </source>
</evidence>
<evidence type="ECO:0000256" key="6">
    <source>
        <dbReference type="ARBA" id="ARBA00022723"/>
    </source>
</evidence>
<dbReference type="GO" id="GO:0030077">
    <property type="term" value="C:plasma membrane light-harvesting complex"/>
    <property type="evidence" value="ECO:0007669"/>
    <property type="project" value="InterPro"/>
</dbReference>
<evidence type="ECO:0000256" key="5">
    <source>
        <dbReference type="ARBA" id="ARBA00022617"/>
    </source>
</evidence>
<dbReference type="AlphaFoldDB" id="Q01WG0"/>
<evidence type="ECO:0000256" key="3">
    <source>
        <dbReference type="ARBA" id="ARBA00022448"/>
    </source>
</evidence>
<evidence type="ECO:0000256" key="1">
    <source>
        <dbReference type="ARBA" id="ARBA00003196"/>
    </source>
</evidence>
<evidence type="ECO:0000313" key="10">
    <source>
        <dbReference type="EMBL" id="ABJ86005.1"/>
    </source>
</evidence>
<dbReference type="InterPro" id="IPR023119">
    <property type="entry name" value="Multihaem_cyt_PRC_cyt_su-like"/>
</dbReference>
<dbReference type="eggNOG" id="COG0612">
    <property type="taxonomic scope" value="Bacteria"/>
</dbReference>
<dbReference type="GO" id="GO:0009055">
    <property type="term" value="F:electron transfer activity"/>
    <property type="evidence" value="ECO:0007669"/>
    <property type="project" value="InterPro"/>
</dbReference>
<dbReference type="Pfam" id="PF02276">
    <property type="entry name" value="CytoC_RC"/>
    <property type="match status" value="1"/>
</dbReference>
<dbReference type="OrthoDB" id="120446at2"/>
<organism evidence="10">
    <name type="scientific">Solibacter usitatus (strain Ellin6076)</name>
    <dbReference type="NCBI Taxonomy" id="234267"/>
    <lineage>
        <taxon>Bacteria</taxon>
        <taxon>Pseudomonadati</taxon>
        <taxon>Acidobacteriota</taxon>
        <taxon>Terriglobia</taxon>
        <taxon>Bryobacterales</taxon>
        <taxon>Solibacteraceae</taxon>
        <taxon>Candidatus Solibacter</taxon>
    </lineage>
</organism>
<comment type="function">
    <text evidence="1">The reaction center of purple bacteria contains a tightly bound cytochrome molecule which re-reduces the photo oxidized primary electron donor.</text>
</comment>
<reference evidence="10" key="1">
    <citation type="submission" date="2006-10" db="EMBL/GenBank/DDBJ databases">
        <title>Complete sequence of Solibacter usitatus Ellin6076.</title>
        <authorList>
            <consortium name="US DOE Joint Genome Institute"/>
            <person name="Copeland A."/>
            <person name="Lucas S."/>
            <person name="Lapidus A."/>
            <person name="Barry K."/>
            <person name="Detter J.C."/>
            <person name="Glavina del Rio T."/>
            <person name="Hammon N."/>
            <person name="Israni S."/>
            <person name="Dalin E."/>
            <person name="Tice H."/>
            <person name="Pitluck S."/>
            <person name="Thompson L.S."/>
            <person name="Brettin T."/>
            <person name="Bruce D."/>
            <person name="Han C."/>
            <person name="Tapia R."/>
            <person name="Gilna P."/>
            <person name="Schmutz J."/>
            <person name="Larimer F."/>
            <person name="Land M."/>
            <person name="Hauser L."/>
            <person name="Kyrpides N."/>
            <person name="Mikhailova N."/>
            <person name="Janssen P.H."/>
            <person name="Kuske C.R."/>
            <person name="Richardson P."/>
        </authorList>
    </citation>
    <scope>NUCLEOTIDE SEQUENCE</scope>
    <source>
        <strain evidence="10">Ellin6076</strain>
    </source>
</reference>